<dbReference type="PANTHER" id="PTHR11019:SF159">
    <property type="entry name" value="TRANSCRIPTIONAL REGULATOR-RELATED"/>
    <property type="match status" value="1"/>
</dbReference>
<dbReference type="InterPro" id="IPR018060">
    <property type="entry name" value="HTH_AraC"/>
</dbReference>
<accession>A0ABV2R9R3</accession>
<sequence>MAWLRPTDPFDVDQLAHPVAGIASRLVQHDSGWHAHGRGQLLFAFSGSIRIMLPGMISMLPPIRVAWIPSGVPHRIRIRSEVDYRSIYLDQNHIPAPFAAPAIVTMTPLLREVFERISFQSLDTDWSKGAARNLLAVCMDELAAARHEPMLLPVPSDPRLAGLNLEALPPELEALSEEIGASTRTISRIFRRETRMGYQSWRQSWRLLRAVDLLASGLSVTPIASELGFASDSAFIVFFRQMTGETPKRYLHRGRQTSA</sequence>
<dbReference type="EMBL" id="JBEPTF010000001">
    <property type="protein sequence ID" value="MET4682677.1"/>
    <property type="molecule type" value="Genomic_DNA"/>
</dbReference>
<dbReference type="CDD" id="cd06124">
    <property type="entry name" value="cupin_NimR-like_N"/>
    <property type="match status" value="1"/>
</dbReference>
<dbReference type="Proteomes" id="UP001549313">
    <property type="component" value="Unassembled WGS sequence"/>
</dbReference>
<evidence type="ECO:0000313" key="5">
    <source>
        <dbReference type="EMBL" id="MET4682677.1"/>
    </source>
</evidence>
<evidence type="ECO:0000256" key="1">
    <source>
        <dbReference type="ARBA" id="ARBA00023015"/>
    </source>
</evidence>
<dbReference type="RefSeq" id="WP_354087622.1">
    <property type="nucleotide sequence ID" value="NZ_JBEPTF010000001.1"/>
</dbReference>
<proteinExistence type="predicted"/>
<dbReference type="InterPro" id="IPR003313">
    <property type="entry name" value="AraC-bd"/>
</dbReference>
<dbReference type="PANTHER" id="PTHR11019">
    <property type="entry name" value="HTH-TYPE TRANSCRIPTIONAL REGULATOR NIMR"/>
    <property type="match status" value="1"/>
</dbReference>
<dbReference type="InterPro" id="IPR014710">
    <property type="entry name" value="RmlC-like_jellyroll"/>
</dbReference>
<reference evidence="5 6" key="1">
    <citation type="submission" date="2024-06" db="EMBL/GenBank/DDBJ databases">
        <title>Sorghum-associated microbial communities from plants grown in Nebraska, USA.</title>
        <authorList>
            <person name="Schachtman D."/>
        </authorList>
    </citation>
    <scope>NUCLEOTIDE SEQUENCE [LARGE SCALE GENOMIC DNA]</scope>
    <source>
        <strain evidence="5 6">2814</strain>
    </source>
</reference>
<dbReference type="Gene3D" id="1.10.10.60">
    <property type="entry name" value="Homeodomain-like"/>
    <property type="match status" value="1"/>
</dbReference>
<dbReference type="PROSITE" id="PS01124">
    <property type="entry name" value="HTH_ARAC_FAMILY_2"/>
    <property type="match status" value="1"/>
</dbReference>
<evidence type="ECO:0000259" key="4">
    <source>
        <dbReference type="PROSITE" id="PS01124"/>
    </source>
</evidence>
<evidence type="ECO:0000256" key="3">
    <source>
        <dbReference type="ARBA" id="ARBA00023163"/>
    </source>
</evidence>
<dbReference type="InterPro" id="IPR009057">
    <property type="entry name" value="Homeodomain-like_sf"/>
</dbReference>
<feature type="domain" description="HTH araC/xylS-type" evidence="4">
    <location>
        <begin position="172"/>
        <end position="253"/>
    </location>
</feature>
<protein>
    <submittedName>
        <fullName evidence="5">AraC-like DNA-binding protein</fullName>
    </submittedName>
</protein>
<dbReference type="SUPFAM" id="SSF46689">
    <property type="entry name" value="Homeodomain-like"/>
    <property type="match status" value="1"/>
</dbReference>
<dbReference type="Gene3D" id="2.60.120.10">
    <property type="entry name" value="Jelly Rolls"/>
    <property type="match status" value="1"/>
</dbReference>
<dbReference type="InterPro" id="IPR011051">
    <property type="entry name" value="RmlC_Cupin_sf"/>
</dbReference>
<evidence type="ECO:0000313" key="6">
    <source>
        <dbReference type="Proteomes" id="UP001549313"/>
    </source>
</evidence>
<dbReference type="Pfam" id="PF12833">
    <property type="entry name" value="HTH_18"/>
    <property type="match status" value="1"/>
</dbReference>
<keyword evidence="3" id="KW-0804">Transcription</keyword>
<gene>
    <name evidence="5" type="ORF">ABIE19_000586</name>
</gene>
<evidence type="ECO:0000256" key="2">
    <source>
        <dbReference type="ARBA" id="ARBA00023125"/>
    </source>
</evidence>
<keyword evidence="1" id="KW-0805">Transcription regulation</keyword>
<comment type="caution">
    <text evidence="5">The sequence shown here is derived from an EMBL/GenBank/DDBJ whole genome shotgun (WGS) entry which is preliminary data.</text>
</comment>
<keyword evidence="2" id="KW-0238">DNA-binding</keyword>
<keyword evidence="6" id="KW-1185">Reference proteome</keyword>
<dbReference type="SUPFAM" id="SSF51182">
    <property type="entry name" value="RmlC-like cupins"/>
    <property type="match status" value="1"/>
</dbReference>
<dbReference type="Pfam" id="PF02311">
    <property type="entry name" value="AraC_binding"/>
    <property type="match status" value="1"/>
</dbReference>
<organism evidence="5 6">
    <name type="scientific">Brevundimonas faecalis</name>
    <dbReference type="NCBI Taxonomy" id="947378"/>
    <lineage>
        <taxon>Bacteria</taxon>
        <taxon>Pseudomonadati</taxon>
        <taxon>Pseudomonadota</taxon>
        <taxon>Alphaproteobacteria</taxon>
        <taxon>Caulobacterales</taxon>
        <taxon>Caulobacteraceae</taxon>
        <taxon>Brevundimonas</taxon>
    </lineage>
</organism>
<name>A0ABV2R9R3_9CAUL</name>
<dbReference type="SMART" id="SM00342">
    <property type="entry name" value="HTH_ARAC"/>
    <property type="match status" value="1"/>
</dbReference>